<protein>
    <submittedName>
        <fullName evidence="2">Uncharacterized protein</fullName>
    </submittedName>
</protein>
<proteinExistence type="predicted"/>
<feature type="non-terminal residue" evidence="2">
    <location>
        <position position="41"/>
    </location>
</feature>
<organism evidence="2 3">
    <name type="scientific">Trifolium medium</name>
    <dbReference type="NCBI Taxonomy" id="97028"/>
    <lineage>
        <taxon>Eukaryota</taxon>
        <taxon>Viridiplantae</taxon>
        <taxon>Streptophyta</taxon>
        <taxon>Embryophyta</taxon>
        <taxon>Tracheophyta</taxon>
        <taxon>Spermatophyta</taxon>
        <taxon>Magnoliopsida</taxon>
        <taxon>eudicotyledons</taxon>
        <taxon>Gunneridae</taxon>
        <taxon>Pentapetalae</taxon>
        <taxon>rosids</taxon>
        <taxon>fabids</taxon>
        <taxon>Fabales</taxon>
        <taxon>Fabaceae</taxon>
        <taxon>Papilionoideae</taxon>
        <taxon>50 kb inversion clade</taxon>
        <taxon>NPAAA clade</taxon>
        <taxon>Hologalegina</taxon>
        <taxon>IRL clade</taxon>
        <taxon>Trifolieae</taxon>
        <taxon>Trifolium</taxon>
    </lineage>
</organism>
<sequence length="41" mass="4440">MPLASLSDHQRPARSATNPPSLSEHSKVMPSLSEKTVAQRP</sequence>
<evidence type="ECO:0000313" key="3">
    <source>
        <dbReference type="Proteomes" id="UP000265520"/>
    </source>
</evidence>
<evidence type="ECO:0000313" key="2">
    <source>
        <dbReference type="EMBL" id="MCI83193.1"/>
    </source>
</evidence>
<accession>A0A392V701</accession>
<evidence type="ECO:0000256" key="1">
    <source>
        <dbReference type="SAM" id="MobiDB-lite"/>
    </source>
</evidence>
<keyword evidence="3" id="KW-1185">Reference proteome</keyword>
<comment type="caution">
    <text evidence="2">The sequence shown here is derived from an EMBL/GenBank/DDBJ whole genome shotgun (WGS) entry which is preliminary data.</text>
</comment>
<feature type="region of interest" description="Disordered" evidence="1">
    <location>
        <begin position="1"/>
        <end position="41"/>
    </location>
</feature>
<name>A0A392V701_9FABA</name>
<dbReference type="EMBL" id="LXQA011061283">
    <property type="protein sequence ID" value="MCI83193.1"/>
    <property type="molecule type" value="Genomic_DNA"/>
</dbReference>
<reference evidence="2 3" key="1">
    <citation type="journal article" date="2018" name="Front. Plant Sci.">
        <title>Red Clover (Trifolium pratense) and Zigzag Clover (T. medium) - A Picture of Genomic Similarities and Differences.</title>
        <authorList>
            <person name="Dluhosova J."/>
            <person name="Istvanek J."/>
            <person name="Nedelnik J."/>
            <person name="Repkova J."/>
        </authorList>
    </citation>
    <scope>NUCLEOTIDE SEQUENCE [LARGE SCALE GENOMIC DNA]</scope>
    <source>
        <strain evidence="3">cv. 10/8</strain>
        <tissue evidence="2">Leaf</tissue>
    </source>
</reference>
<dbReference type="Proteomes" id="UP000265520">
    <property type="component" value="Unassembled WGS sequence"/>
</dbReference>
<dbReference type="AlphaFoldDB" id="A0A392V701"/>